<dbReference type="Proteomes" id="UP000306918">
    <property type="component" value="Unassembled WGS sequence"/>
</dbReference>
<accession>A0A4S8I3K8</accession>
<dbReference type="PROSITE" id="PS51257">
    <property type="entry name" value="PROKAR_LIPOPROTEIN"/>
    <property type="match status" value="1"/>
</dbReference>
<evidence type="ECO:0008006" key="4">
    <source>
        <dbReference type="Google" id="ProtNLM"/>
    </source>
</evidence>
<dbReference type="RefSeq" id="WP_136576123.1">
    <property type="nucleotide sequence ID" value="NZ_STFF01000001.1"/>
</dbReference>
<sequence>MSMLKQLLAITGSALIIASCQDANNQSDVTTDSATAEQPLADTTPKSNTQYVDLKTGQPADLYYNSKKKRTYSETTNEPVDLYVNVVTGDTIYGQGRYVVNGYIVKTADGTYKLDDKKIKIDGDEIKIKEGDKKFKMEEGEMKIKDGDEKMKTDGDESKIKTEDMKSKTEDGQTKTKE</sequence>
<protein>
    <recommendedName>
        <fullName evidence="4">Lipoprotein</fullName>
    </recommendedName>
</protein>
<comment type="caution">
    <text evidence="2">The sequence shown here is derived from an EMBL/GenBank/DDBJ whole genome shotgun (WGS) entry which is preliminary data.</text>
</comment>
<keyword evidence="3" id="KW-1185">Reference proteome</keyword>
<dbReference type="EMBL" id="STFF01000001">
    <property type="protein sequence ID" value="THU41634.1"/>
    <property type="molecule type" value="Genomic_DNA"/>
</dbReference>
<feature type="compositionally biased region" description="Polar residues" evidence="1">
    <location>
        <begin position="27"/>
        <end position="36"/>
    </location>
</feature>
<gene>
    <name evidence="2" type="ORF">FAM09_05925</name>
</gene>
<reference evidence="2 3" key="1">
    <citation type="submission" date="2019-04" db="EMBL/GenBank/DDBJ databases">
        <title>Niastella caeni sp. nov., isolated from activated sludge.</title>
        <authorList>
            <person name="Sheng M."/>
        </authorList>
    </citation>
    <scope>NUCLEOTIDE SEQUENCE [LARGE SCALE GENOMIC DNA]</scope>
    <source>
        <strain evidence="2 3">HX-2-15</strain>
    </source>
</reference>
<evidence type="ECO:0000256" key="1">
    <source>
        <dbReference type="SAM" id="MobiDB-lite"/>
    </source>
</evidence>
<evidence type="ECO:0000313" key="3">
    <source>
        <dbReference type="Proteomes" id="UP000306918"/>
    </source>
</evidence>
<evidence type="ECO:0000313" key="2">
    <source>
        <dbReference type="EMBL" id="THU41634.1"/>
    </source>
</evidence>
<dbReference type="AlphaFoldDB" id="A0A4S8I3K8"/>
<organism evidence="2 3">
    <name type="scientific">Niastella caeni</name>
    <dbReference type="NCBI Taxonomy" id="2569763"/>
    <lineage>
        <taxon>Bacteria</taxon>
        <taxon>Pseudomonadati</taxon>
        <taxon>Bacteroidota</taxon>
        <taxon>Chitinophagia</taxon>
        <taxon>Chitinophagales</taxon>
        <taxon>Chitinophagaceae</taxon>
        <taxon>Niastella</taxon>
    </lineage>
</organism>
<feature type="region of interest" description="Disordered" evidence="1">
    <location>
        <begin position="27"/>
        <end position="50"/>
    </location>
</feature>
<proteinExistence type="predicted"/>
<feature type="region of interest" description="Disordered" evidence="1">
    <location>
        <begin position="141"/>
        <end position="178"/>
    </location>
</feature>
<dbReference type="OrthoDB" id="674750at2"/>
<name>A0A4S8I3K8_9BACT</name>